<feature type="domain" description="Heme haloperoxidase family profile" evidence="9">
    <location>
        <begin position="67"/>
        <end position="316"/>
    </location>
</feature>
<keyword evidence="4" id="KW-0479">Metal-binding</keyword>
<dbReference type="GO" id="GO:0004601">
    <property type="term" value="F:peroxidase activity"/>
    <property type="evidence" value="ECO:0007669"/>
    <property type="project" value="UniProtKB-KW"/>
</dbReference>
<protein>
    <recommendedName>
        <fullName evidence="9">Heme haloperoxidase family profile domain-containing protein</fullName>
    </recommendedName>
</protein>
<dbReference type="GO" id="GO:0046872">
    <property type="term" value="F:metal ion binding"/>
    <property type="evidence" value="ECO:0007669"/>
    <property type="project" value="UniProtKB-KW"/>
</dbReference>
<dbReference type="Gene3D" id="1.10.489.10">
    <property type="entry name" value="Chloroperoxidase-like"/>
    <property type="match status" value="1"/>
</dbReference>
<keyword evidence="8" id="KW-0732">Signal</keyword>
<dbReference type="InterPro" id="IPR000028">
    <property type="entry name" value="Chloroperoxidase"/>
</dbReference>
<dbReference type="InterPro" id="IPR036851">
    <property type="entry name" value="Chloroperoxidase-like_sf"/>
</dbReference>
<evidence type="ECO:0000256" key="7">
    <source>
        <dbReference type="ARBA" id="ARBA00025795"/>
    </source>
</evidence>
<dbReference type="EMBL" id="ML993580">
    <property type="protein sequence ID" value="KAF2172693.1"/>
    <property type="molecule type" value="Genomic_DNA"/>
</dbReference>
<feature type="signal peptide" evidence="8">
    <location>
        <begin position="1"/>
        <end position="16"/>
    </location>
</feature>
<keyword evidence="5" id="KW-0560">Oxidoreductase</keyword>
<evidence type="ECO:0000256" key="6">
    <source>
        <dbReference type="ARBA" id="ARBA00023004"/>
    </source>
</evidence>
<dbReference type="PROSITE" id="PS51405">
    <property type="entry name" value="HEME_HALOPEROXIDASE"/>
    <property type="match status" value="1"/>
</dbReference>
<feature type="chain" id="PRO_5025633496" description="Heme haloperoxidase family profile domain-containing protein" evidence="8">
    <location>
        <begin position="17"/>
        <end position="434"/>
    </location>
</feature>
<accession>A0A6A6D0Z1</accession>
<dbReference type="AlphaFoldDB" id="A0A6A6D0Z1"/>
<keyword evidence="2" id="KW-0575">Peroxidase</keyword>
<dbReference type="OrthoDB" id="407298at2759"/>
<organism evidence="10 11">
    <name type="scientific">Zasmidium cellare ATCC 36951</name>
    <dbReference type="NCBI Taxonomy" id="1080233"/>
    <lineage>
        <taxon>Eukaryota</taxon>
        <taxon>Fungi</taxon>
        <taxon>Dikarya</taxon>
        <taxon>Ascomycota</taxon>
        <taxon>Pezizomycotina</taxon>
        <taxon>Dothideomycetes</taxon>
        <taxon>Dothideomycetidae</taxon>
        <taxon>Mycosphaerellales</taxon>
        <taxon>Mycosphaerellaceae</taxon>
        <taxon>Zasmidium</taxon>
    </lineage>
</organism>
<evidence type="ECO:0000256" key="4">
    <source>
        <dbReference type="ARBA" id="ARBA00022723"/>
    </source>
</evidence>
<evidence type="ECO:0000256" key="2">
    <source>
        <dbReference type="ARBA" id="ARBA00022559"/>
    </source>
</evidence>
<proteinExistence type="inferred from homology"/>
<keyword evidence="3" id="KW-0349">Heme</keyword>
<evidence type="ECO:0000259" key="9">
    <source>
        <dbReference type="PROSITE" id="PS51405"/>
    </source>
</evidence>
<dbReference type="Pfam" id="PF01328">
    <property type="entry name" value="Peroxidase_2"/>
    <property type="match status" value="1"/>
</dbReference>
<comment type="cofactor">
    <cofactor evidence="1">
        <name>heme b</name>
        <dbReference type="ChEBI" id="CHEBI:60344"/>
    </cofactor>
</comment>
<sequence length="434" mass="46808">MKYTALFLSFCAQILAYPFALDDVAAKRQVPTTVTSVAQQISKARTNCGNIPCLTFDARDQYVSTTEDHAYASPEPGDIRGPCPGLNAAANHGYLSRSGVTTLTETIVGMEAAFGMGPGLSGFLAAYAIIMNGDPVLQTWSIGGAPASDGLTKNILGQPQGISYAHNTYESDMSIGRPDAYTNNGDAHSLDISRFAYAYATGMDNDRYTLDGLAQDFLAKGKSSVDLNPYFFSAPFSGVVVAPAAYIFVINLMSNHSAEEPSGYLNGEIFKEFFAVTGNYPAFKWKPGQERIPDNWYRRPTISLYDVPNADSDVGVQYSAYPESLKLGGNVNGVNSYVGVNLEDLTGGVMNAEYLFDIDNPRAACFYAQLAQSLIPDSANLLLSEVSAITGLVRDAISPIIKDLDCPVVEKFDQTLFNKYPGHKYSPTGPGENF</sequence>
<comment type="similarity">
    <text evidence="7">Belongs to the chloroperoxidase family.</text>
</comment>
<evidence type="ECO:0000313" key="10">
    <source>
        <dbReference type="EMBL" id="KAF2172693.1"/>
    </source>
</evidence>
<keyword evidence="11" id="KW-1185">Reference proteome</keyword>
<evidence type="ECO:0000256" key="3">
    <source>
        <dbReference type="ARBA" id="ARBA00022617"/>
    </source>
</evidence>
<evidence type="ECO:0000313" key="11">
    <source>
        <dbReference type="Proteomes" id="UP000799537"/>
    </source>
</evidence>
<dbReference type="RefSeq" id="XP_033673582.1">
    <property type="nucleotide sequence ID" value="XM_033815170.1"/>
</dbReference>
<dbReference type="PANTHER" id="PTHR33577">
    <property type="entry name" value="STERIGMATOCYSTIN BIOSYNTHESIS PEROXIDASE STCC-RELATED"/>
    <property type="match status" value="1"/>
</dbReference>
<dbReference type="GeneID" id="54568442"/>
<dbReference type="PANTHER" id="PTHR33577:SF1">
    <property type="entry name" value="HEME HALOPEROXIDASE FAMILY PROFILE DOMAIN-CONTAINING PROTEIN"/>
    <property type="match status" value="1"/>
</dbReference>
<dbReference type="SUPFAM" id="SSF47571">
    <property type="entry name" value="Cloroperoxidase"/>
    <property type="match status" value="1"/>
</dbReference>
<dbReference type="Proteomes" id="UP000799537">
    <property type="component" value="Unassembled WGS sequence"/>
</dbReference>
<evidence type="ECO:0000256" key="5">
    <source>
        <dbReference type="ARBA" id="ARBA00023002"/>
    </source>
</evidence>
<keyword evidence="6" id="KW-0408">Iron</keyword>
<gene>
    <name evidence="10" type="ORF">M409DRAFT_62426</name>
</gene>
<reference evidence="10" key="1">
    <citation type="journal article" date="2020" name="Stud. Mycol.">
        <title>101 Dothideomycetes genomes: a test case for predicting lifestyles and emergence of pathogens.</title>
        <authorList>
            <person name="Haridas S."/>
            <person name="Albert R."/>
            <person name="Binder M."/>
            <person name="Bloem J."/>
            <person name="Labutti K."/>
            <person name="Salamov A."/>
            <person name="Andreopoulos B."/>
            <person name="Baker S."/>
            <person name="Barry K."/>
            <person name="Bills G."/>
            <person name="Bluhm B."/>
            <person name="Cannon C."/>
            <person name="Castanera R."/>
            <person name="Culley D."/>
            <person name="Daum C."/>
            <person name="Ezra D."/>
            <person name="Gonzalez J."/>
            <person name="Henrissat B."/>
            <person name="Kuo A."/>
            <person name="Liang C."/>
            <person name="Lipzen A."/>
            <person name="Lutzoni F."/>
            <person name="Magnuson J."/>
            <person name="Mondo S."/>
            <person name="Nolan M."/>
            <person name="Ohm R."/>
            <person name="Pangilinan J."/>
            <person name="Park H.-J."/>
            <person name="Ramirez L."/>
            <person name="Alfaro M."/>
            <person name="Sun H."/>
            <person name="Tritt A."/>
            <person name="Yoshinaga Y."/>
            <person name="Zwiers L.-H."/>
            <person name="Turgeon B."/>
            <person name="Goodwin S."/>
            <person name="Spatafora J."/>
            <person name="Crous P."/>
            <person name="Grigoriev I."/>
        </authorList>
    </citation>
    <scope>NUCLEOTIDE SEQUENCE</scope>
    <source>
        <strain evidence="10">ATCC 36951</strain>
    </source>
</reference>
<name>A0A6A6D0Z1_ZASCE</name>
<evidence type="ECO:0000256" key="1">
    <source>
        <dbReference type="ARBA" id="ARBA00001970"/>
    </source>
</evidence>
<evidence type="ECO:0000256" key="8">
    <source>
        <dbReference type="SAM" id="SignalP"/>
    </source>
</evidence>